<dbReference type="RefSeq" id="XP_065666390.1">
    <property type="nucleotide sequence ID" value="XM_065810318.1"/>
</dbReference>
<dbReference type="InterPro" id="IPR036397">
    <property type="entry name" value="RNaseH_sf"/>
</dbReference>
<dbReference type="GeneID" id="136087479"/>
<dbReference type="PANTHER" id="PTHR47326:SF1">
    <property type="entry name" value="HTH PSQ-TYPE DOMAIN-CONTAINING PROTEIN"/>
    <property type="match status" value="1"/>
</dbReference>
<dbReference type="Proteomes" id="UP001652625">
    <property type="component" value="Chromosome 11"/>
</dbReference>
<dbReference type="PANTHER" id="PTHR47326">
    <property type="entry name" value="TRANSPOSABLE ELEMENT TC3 TRANSPOSASE-LIKE PROTEIN"/>
    <property type="match status" value="1"/>
</dbReference>
<gene>
    <name evidence="2" type="primary">LOC136087479</name>
</gene>
<proteinExistence type="predicted"/>
<dbReference type="Gene3D" id="3.30.420.10">
    <property type="entry name" value="Ribonuclease H-like superfamily/Ribonuclease H"/>
    <property type="match status" value="1"/>
</dbReference>
<keyword evidence="1" id="KW-1185">Reference proteome</keyword>
<sequence>MEHLKENDIRNVIGNFYKQNINSGKKFTVDHFKKIRIAKSTIYDIIKRSENNLPMNRKIGCGRKPFKITPEKRESMIARAEERIGISQRKLALKYQISVSYVNRLLSMHGLKYTKRKNAPKTTEKQEIKQKKNLLKLSKTFFKPSNEFEIIMDDESYFCVNGANCSQNSGYYTKDSSQTDPNIKFNFKKKFDEKVLVWIAISRFGHSSPYFAVKNCALDAKTYSKECITKRLLPFINSKHQNMKILFWPDGARCHYAKHTLETYNTLGFNFVDAKDNPPNVPQLRPIENFWAHLKAKVYGNGFTAKNLDHLKNRTQLKLKEFDPDYFFNLMDSVKTKVRKAADLGPLSVIK</sequence>
<name>A0ABM4CX25_HYDVU</name>
<accession>A0ABM4CX25</accession>
<protein>
    <submittedName>
        <fullName evidence="2">Uncharacterized protein LOC136087479</fullName>
    </submittedName>
</protein>
<evidence type="ECO:0000313" key="1">
    <source>
        <dbReference type="Proteomes" id="UP001652625"/>
    </source>
</evidence>
<organism evidence="1 2">
    <name type="scientific">Hydra vulgaris</name>
    <name type="common">Hydra</name>
    <name type="synonym">Hydra attenuata</name>
    <dbReference type="NCBI Taxonomy" id="6087"/>
    <lineage>
        <taxon>Eukaryota</taxon>
        <taxon>Metazoa</taxon>
        <taxon>Cnidaria</taxon>
        <taxon>Hydrozoa</taxon>
        <taxon>Hydroidolina</taxon>
        <taxon>Anthoathecata</taxon>
        <taxon>Aplanulata</taxon>
        <taxon>Hydridae</taxon>
        <taxon>Hydra</taxon>
    </lineage>
</organism>
<reference evidence="2" key="1">
    <citation type="submission" date="2025-08" db="UniProtKB">
        <authorList>
            <consortium name="RefSeq"/>
        </authorList>
    </citation>
    <scope>IDENTIFICATION</scope>
</reference>
<evidence type="ECO:0000313" key="2">
    <source>
        <dbReference type="RefSeq" id="XP_065666390.1"/>
    </source>
</evidence>